<feature type="compositionally biased region" description="Basic and acidic residues" evidence="12">
    <location>
        <begin position="17"/>
        <end position="36"/>
    </location>
</feature>
<proteinExistence type="inferred from homology"/>
<dbReference type="GO" id="GO:0043489">
    <property type="term" value="P:RNA stabilization"/>
    <property type="evidence" value="ECO:0007669"/>
    <property type="project" value="UniProtKB-ARBA"/>
</dbReference>
<dbReference type="Proteomes" id="UP000727407">
    <property type="component" value="Unassembled WGS sequence"/>
</dbReference>
<dbReference type="InterPro" id="IPR007504">
    <property type="entry name" value="H/ACA_rnp_Gar1/Naf1"/>
</dbReference>
<keyword evidence="11" id="KW-0175">Coiled coil</keyword>
<feature type="compositionally biased region" description="Basic and acidic residues" evidence="12">
    <location>
        <begin position="366"/>
        <end position="387"/>
    </location>
</feature>
<feature type="compositionally biased region" description="Low complexity" evidence="12">
    <location>
        <begin position="148"/>
        <end position="163"/>
    </location>
</feature>
<feature type="compositionally biased region" description="Basic and acidic residues" evidence="12">
    <location>
        <begin position="405"/>
        <end position="429"/>
    </location>
</feature>
<dbReference type="GO" id="GO:0003723">
    <property type="term" value="F:RNA binding"/>
    <property type="evidence" value="ECO:0007669"/>
    <property type="project" value="UniProtKB-KW"/>
</dbReference>
<comment type="subcellular location">
    <subcellularLocation>
        <location evidence="1">Nucleus</location>
    </subcellularLocation>
</comment>
<keyword evidence="4" id="KW-0690">Ribosome biogenesis</keyword>
<evidence type="ECO:0000313" key="14">
    <source>
        <dbReference type="Proteomes" id="UP000727407"/>
    </source>
</evidence>
<dbReference type="Pfam" id="PF04410">
    <property type="entry name" value="Gar1"/>
    <property type="match status" value="1"/>
</dbReference>
<dbReference type="InterPro" id="IPR040309">
    <property type="entry name" value="Naf1"/>
</dbReference>
<comment type="caution">
    <text evidence="13">The sequence shown here is derived from an EMBL/GenBank/DDBJ whole genome shotgun (WGS) entry which is preliminary data.</text>
</comment>
<comment type="similarity">
    <text evidence="2">Belongs to the NAF1 family.</text>
</comment>
<evidence type="ECO:0000256" key="10">
    <source>
        <dbReference type="ARBA" id="ARBA00063185"/>
    </source>
</evidence>
<evidence type="ECO:0000256" key="2">
    <source>
        <dbReference type="ARBA" id="ARBA00009801"/>
    </source>
</evidence>
<comment type="function">
    <text evidence="9">RNA-binding protein required for the maturation of box H/ACA snoRNPs complex and ribosome biogenesis. During assembly of the H/ACA snoRNPs complex, it associates with the complex and disappears during maturation of the complex and is replaced by NOLA1/GAR1 to yield mature H/ACA snoRNPs complex. Probably competes with NOLA1/GAR1 for binding with DKC1/NOLA4.</text>
</comment>
<evidence type="ECO:0000256" key="8">
    <source>
        <dbReference type="ARBA" id="ARBA00023242"/>
    </source>
</evidence>
<comment type="subunit">
    <text evidence="10">During assembly of the complex, component of the small nucleolar ribonucleoprotein particles containing H/ACA-type snoRNAs (H/ACA snoRNPs) which contains NOLA2/NHP2, NOLA3/NOP10, NAF1 and DKC1/NOLA4. Interacts directly with DKC1/NOLA4.</text>
</comment>
<dbReference type="SUPFAM" id="SSF50447">
    <property type="entry name" value="Translation proteins"/>
    <property type="match status" value="1"/>
</dbReference>
<sequence>MESSNTAGLIPSQSEVDDNKHSSEHEKPAESLDESSKSQVVLQAHDVLPDPGVPGLITGESTSEIVEKDSSCPEVVPGSGTAEITLKQDEDMETCVPEKNPDQCLEADKRTVEKDIVSPLLGGGGSLALLGRQYRNESSDDLSDSESDSSSSTSSSSSSSSSDPVIAVVNEFEQDEDEGVVAPGKKPAPVRTQDELLIEELPAVENLTISLPEGTDLEPVGIISSIVDQLVIVESKKDTPPLNDDSVLFTKDRVSIGRVFEVFGPVCQPYYILRFNSQDDIQQKELKITEPVYFAPKIKDFTEYIFVEQIKQAKGSDASWKNDQEPPPEALDFSDDEKERMAKQKLKTQRRPQQQKHEESDSDDLCDLKSERPSLGDGLTDKERESLDSNEEKEEKEVEVGNGEKGLEEEKEVKEEKAADGERDEKRGAEEEEEELEELRAQVVQLLLELEEAREVSQRHEESYNELQGLLEDERLASANQAESFTRQIQRLQAQLRSVQEELDSLEEEKASELWEAQEELRVAQEEVQELQQAAEEAAAERENDIALLQEELCRLRAELERLHNTTQEYELELTTLRAEISMKSQRREEQEQAGTEGEVGQLKNKCLSLMDECQTLRNDNQHLAEKLQLLEQQRDREGQDGQRADKEQAAKAEVYMSIMEMEQKSQQVESCLQKNSSDDKAVNPEESSEDLTEVFTLRDQLKQAEERASQVQRDCEGLKGELLELQGLYERSQKERAELEAELQRCRAELDRLAGRKAQ</sequence>
<feature type="region of interest" description="Disordered" evidence="12">
    <location>
        <begin position="667"/>
        <end position="693"/>
    </location>
</feature>
<feature type="region of interest" description="Disordered" evidence="12">
    <location>
        <begin position="315"/>
        <end position="436"/>
    </location>
</feature>
<organism evidence="13 14">
    <name type="scientific">Clarias magur</name>
    <name type="common">Asian catfish</name>
    <name type="synonym">Macropteronotus magur</name>
    <dbReference type="NCBI Taxonomy" id="1594786"/>
    <lineage>
        <taxon>Eukaryota</taxon>
        <taxon>Metazoa</taxon>
        <taxon>Chordata</taxon>
        <taxon>Craniata</taxon>
        <taxon>Vertebrata</taxon>
        <taxon>Euteleostomi</taxon>
        <taxon>Actinopterygii</taxon>
        <taxon>Neopterygii</taxon>
        <taxon>Teleostei</taxon>
        <taxon>Ostariophysi</taxon>
        <taxon>Siluriformes</taxon>
        <taxon>Clariidae</taxon>
        <taxon>Clarias</taxon>
    </lineage>
</organism>
<feature type="compositionally biased region" description="Basic and acidic residues" evidence="12">
    <location>
        <begin position="106"/>
        <end position="116"/>
    </location>
</feature>
<keyword evidence="8" id="KW-0539">Nucleus</keyword>
<evidence type="ECO:0000256" key="5">
    <source>
        <dbReference type="ARBA" id="ARBA00022552"/>
    </source>
</evidence>
<evidence type="ECO:0000256" key="12">
    <source>
        <dbReference type="SAM" id="MobiDB-lite"/>
    </source>
</evidence>
<keyword evidence="5" id="KW-0698">rRNA processing</keyword>
<dbReference type="Gene3D" id="2.40.10.230">
    <property type="entry name" value="Probable tRNA pseudouridine synthase domain"/>
    <property type="match status" value="1"/>
</dbReference>
<dbReference type="InterPro" id="IPR038664">
    <property type="entry name" value="Gar1/Naf1_Cbf5-bd_sf"/>
</dbReference>
<feature type="compositionally biased region" description="Basic residues" evidence="12">
    <location>
        <begin position="343"/>
        <end position="354"/>
    </location>
</feature>
<dbReference type="EMBL" id="QNUK01000245">
    <property type="protein sequence ID" value="KAF5897200.1"/>
    <property type="molecule type" value="Genomic_DNA"/>
</dbReference>
<dbReference type="OrthoDB" id="21550at2759"/>
<protein>
    <recommendedName>
        <fullName evidence="3">H/ACA ribonucleoprotein complex non-core subunit NAF1</fullName>
    </recommendedName>
</protein>
<evidence type="ECO:0000256" key="3">
    <source>
        <dbReference type="ARBA" id="ARBA00021438"/>
    </source>
</evidence>
<keyword evidence="6" id="KW-0597">Phosphoprotein</keyword>
<dbReference type="GO" id="GO:0001522">
    <property type="term" value="P:pseudouridine synthesis"/>
    <property type="evidence" value="ECO:0007669"/>
    <property type="project" value="InterPro"/>
</dbReference>
<dbReference type="GO" id="GO:0005732">
    <property type="term" value="C:sno(s)RNA-containing ribonucleoprotein complex"/>
    <property type="evidence" value="ECO:0007669"/>
    <property type="project" value="InterPro"/>
</dbReference>
<evidence type="ECO:0000256" key="6">
    <source>
        <dbReference type="ARBA" id="ARBA00022553"/>
    </source>
</evidence>
<feature type="region of interest" description="Disordered" evidence="12">
    <location>
        <begin position="1"/>
        <end position="164"/>
    </location>
</feature>
<dbReference type="InterPro" id="IPR009000">
    <property type="entry name" value="Transl_B-barrel_sf"/>
</dbReference>
<feature type="non-terminal residue" evidence="13">
    <location>
        <position position="760"/>
    </location>
</feature>
<dbReference type="AlphaFoldDB" id="A0A8J4UL49"/>
<reference evidence="13" key="1">
    <citation type="submission" date="2020-07" db="EMBL/GenBank/DDBJ databases">
        <title>Clarias magur genome sequencing, assembly and annotation.</title>
        <authorList>
            <person name="Kushwaha B."/>
            <person name="Kumar R."/>
            <person name="Das P."/>
            <person name="Joshi C.G."/>
            <person name="Kumar D."/>
            <person name="Nagpure N.S."/>
            <person name="Pandey M."/>
            <person name="Agarwal S."/>
            <person name="Srivastava S."/>
            <person name="Singh M."/>
            <person name="Sahoo L."/>
            <person name="Jayasankar P."/>
            <person name="Meher P.K."/>
            <person name="Koringa P.G."/>
            <person name="Iquebal M.A."/>
            <person name="Das S.P."/>
            <person name="Bit A."/>
            <person name="Patnaik S."/>
            <person name="Patel N."/>
            <person name="Shah T.M."/>
            <person name="Hinsu A."/>
            <person name="Jena J.K."/>
        </authorList>
    </citation>
    <scope>NUCLEOTIDE SEQUENCE</scope>
    <source>
        <strain evidence="13">CIFAMagur01</strain>
        <tissue evidence="13">Testis</tissue>
    </source>
</reference>
<evidence type="ECO:0000256" key="7">
    <source>
        <dbReference type="ARBA" id="ARBA00022884"/>
    </source>
</evidence>
<dbReference type="GO" id="GO:0000493">
    <property type="term" value="P:box H/ACA snoRNP assembly"/>
    <property type="evidence" value="ECO:0007669"/>
    <property type="project" value="InterPro"/>
</dbReference>
<evidence type="ECO:0000256" key="1">
    <source>
        <dbReference type="ARBA" id="ARBA00004123"/>
    </source>
</evidence>
<feature type="coiled-coil region" evidence="11">
    <location>
        <begin position="695"/>
        <end position="757"/>
    </location>
</feature>
<dbReference type="GO" id="GO:0005634">
    <property type="term" value="C:nucleus"/>
    <property type="evidence" value="ECO:0007669"/>
    <property type="project" value="UniProtKB-SubCell"/>
</dbReference>
<feature type="compositionally biased region" description="Polar residues" evidence="12">
    <location>
        <begin position="1"/>
        <end position="14"/>
    </location>
</feature>
<feature type="compositionally biased region" description="Polar residues" evidence="12">
    <location>
        <begin position="667"/>
        <end position="676"/>
    </location>
</feature>
<evidence type="ECO:0000313" key="13">
    <source>
        <dbReference type="EMBL" id="KAF5897200.1"/>
    </source>
</evidence>
<dbReference type="GO" id="GO:0006364">
    <property type="term" value="P:rRNA processing"/>
    <property type="evidence" value="ECO:0007669"/>
    <property type="project" value="UniProtKB-KW"/>
</dbReference>
<dbReference type="PANTHER" id="PTHR31633">
    <property type="entry name" value="H/ACA RIBONUCLEOPROTEIN COMPLEX NON-CORE SUBUNIT NAF1"/>
    <property type="match status" value="1"/>
</dbReference>
<gene>
    <name evidence="13" type="ORF">DAT39_013102</name>
</gene>
<dbReference type="FunFam" id="2.40.10.230:FF:000002">
    <property type="entry name" value="H/ACA ribonucleoprotein complex non-core subunit NAF1"/>
    <property type="match status" value="1"/>
</dbReference>
<evidence type="ECO:0000256" key="11">
    <source>
        <dbReference type="SAM" id="Coils"/>
    </source>
</evidence>
<keyword evidence="14" id="KW-1185">Reference proteome</keyword>
<keyword evidence="7" id="KW-0694">RNA-binding</keyword>
<name>A0A8J4UL49_CLAMG</name>
<accession>A0A8J4UL49</accession>
<evidence type="ECO:0000256" key="4">
    <source>
        <dbReference type="ARBA" id="ARBA00022517"/>
    </source>
</evidence>
<evidence type="ECO:0000256" key="9">
    <source>
        <dbReference type="ARBA" id="ARBA00057529"/>
    </source>
</evidence>
<dbReference type="PANTHER" id="PTHR31633:SF1">
    <property type="entry name" value="H_ACA RIBONUCLEOPROTEIN COMPLEX NON-CORE SUBUNIT NAF1"/>
    <property type="match status" value="1"/>
</dbReference>